<organism evidence="1 2">
    <name type="scientific">Portunus trituberculatus</name>
    <name type="common">Swimming crab</name>
    <name type="synonym">Neptunus trituberculatus</name>
    <dbReference type="NCBI Taxonomy" id="210409"/>
    <lineage>
        <taxon>Eukaryota</taxon>
        <taxon>Metazoa</taxon>
        <taxon>Ecdysozoa</taxon>
        <taxon>Arthropoda</taxon>
        <taxon>Crustacea</taxon>
        <taxon>Multicrustacea</taxon>
        <taxon>Malacostraca</taxon>
        <taxon>Eumalacostraca</taxon>
        <taxon>Eucarida</taxon>
        <taxon>Decapoda</taxon>
        <taxon>Pleocyemata</taxon>
        <taxon>Brachyura</taxon>
        <taxon>Eubrachyura</taxon>
        <taxon>Portunoidea</taxon>
        <taxon>Portunidae</taxon>
        <taxon>Portuninae</taxon>
        <taxon>Portunus</taxon>
    </lineage>
</organism>
<name>A0A5B7J1K2_PORTR</name>
<proteinExistence type="predicted"/>
<protein>
    <submittedName>
        <fullName evidence="1">Uncharacterized protein</fullName>
    </submittedName>
</protein>
<reference evidence="1 2" key="1">
    <citation type="submission" date="2019-05" db="EMBL/GenBank/DDBJ databases">
        <title>Another draft genome of Portunus trituberculatus and its Hox gene families provides insights of decapod evolution.</title>
        <authorList>
            <person name="Jeong J.-H."/>
            <person name="Song I."/>
            <person name="Kim S."/>
            <person name="Choi T."/>
            <person name="Kim D."/>
            <person name="Ryu S."/>
            <person name="Kim W."/>
        </authorList>
    </citation>
    <scope>NUCLEOTIDE SEQUENCE [LARGE SCALE GENOMIC DNA]</scope>
    <source>
        <tissue evidence="1">Muscle</tissue>
    </source>
</reference>
<gene>
    <name evidence="1" type="ORF">E2C01_083551</name>
</gene>
<dbReference type="AlphaFoldDB" id="A0A5B7J1K2"/>
<dbReference type="EMBL" id="VSRR010078396">
    <property type="protein sequence ID" value="MPC88635.1"/>
    <property type="molecule type" value="Genomic_DNA"/>
</dbReference>
<accession>A0A5B7J1K2</accession>
<keyword evidence="2" id="KW-1185">Reference proteome</keyword>
<evidence type="ECO:0000313" key="2">
    <source>
        <dbReference type="Proteomes" id="UP000324222"/>
    </source>
</evidence>
<comment type="caution">
    <text evidence="1">The sequence shown here is derived from an EMBL/GenBank/DDBJ whole genome shotgun (WGS) entry which is preliminary data.</text>
</comment>
<evidence type="ECO:0000313" key="1">
    <source>
        <dbReference type="EMBL" id="MPC88635.1"/>
    </source>
</evidence>
<dbReference type="Proteomes" id="UP000324222">
    <property type="component" value="Unassembled WGS sequence"/>
</dbReference>
<sequence length="60" mass="7045">MLHQPHLPNVPWLFYLPPFLPFLRLPSIGKPSIIPFPLNLHAHFHLPFPFLSPFIHFPLV</sequence>